<dbReference type="EMBL" id="VIWP01000004">
    <property type="protein sequence ID" value="TWF53262.1"/>
    <property type="molecule type" value="Genomic_DNA"/>
</dbReference>
<feature type="region of interest" description="Disordered" evidence="1">
    <location>
        <begin position="46"/>
        <end position="65"/>
    </location>
</feature>
<sequence length="65" mass="7088">MAWVRFTEDFDFRPTRSSLIAYRAGMQLSVRRACADQAIAAGKAVTVKAPARKKSDGEDPQSGEA</sequence>
<evidence type="ECO:0000256" key="1">
    <source>
        <dbReference type="SAM" id="MobiDB-lite"/>
    </source>
</evidence>
<keyword evidence="3" id="KW-1185">Reference proteome</keyword>
<comment type="caution">
    <text evidence="2">The sequence shown here is derived from an EMBL/GenBank/DDBJ whole genome shotgun (WGS) entry which is preliminary data.</text>
</comment>
<dbReference type="AlphaFoldDB" id="A0A561QSH8"/>
<reference evidence="2 3" key="1">
    <citation type="submission" date="2019-06" db="EMBL/GenBank/DDBJ databases">
        <title>Sorghum-associated microbial communities from plants grown in Nebraska, USA.</title>
        <authorList>
            <person name="Schachtman D."/>
        </authorList>
    </citation>
    <scope>NUCLEOTIDE SEQUENCE [LARGE SCALE GENOMIC DNA]</scope>
    <source>
        <strain evidence="2 3">1225</strain>
    </source>
</reference>
<name>A0A561QSH8_9HYPH</name>
<protein>
    <submittedName>
        <fullName evidence="2">Uncharacterized protein</fullName>
    </submittedName>
</protein>
<evidence type="ECO:0000313" key="3">
    <source>
        <dbReference type="Proteomes" id="UP000320653"/>
    </source>
</evidence>
<dbReference type="OrthoDB" id="8101189at2"/>
<gene>
    <name evidence="2" type="ORF">FHW37_104539</name>
</gene>
<organism evidence="2 3">
    <name type="scientific">Neorhizobium alkalisoli</name>
    <dbReference type="NCBI Taxonomy" id="528178"/>
    <lineage>
        <taxon>Bacteria</taxon>
        <taxon>Pseudomonadati</taxon>
        <taxon>Pseudomonadota</taxon>
        <taxon>Alphaproteobacteria</taxon>
        <taxon>Hyphomicrobiales</taxon>
        <taxon>Rhizobiaceae</taxon>
        <taxon>Rhizobium/Agrobacterium group</taxon>
        <taxon>Neorhizobium</taxon>
    </lineage>
</organism>
<dbReference type="Proteomes" id="UP000320653">
    <property type="component" value="Unassembled WGS sequence"/>
</dbReference>
<accession>A0A561QSH8</accession>
<evidence type="ECO:0000313" key="2">
    <source>
        <dbReference type="EMBL" id="TWF53262.1"/>
    </source>
</evidence>
<dbReference type="RefSeq" id="WP_145638946.1">
    <property type="nucleotide sequence ID" value="NZ_VIWP01000004.1"/>
</dbReference>
<proteinExistence type="predicted"/>